<gene>
    <name evidence="2" type="ORF">HMPREF9695_01310</name>
</gene>
<dbReference type="PROSITE" id="PS51819">
    <property type="entry name" value="VOC"/>
    <property type="match status" value="1"/>
</dbReference>
<dbReference type="RefSeq" id="WP_006020030.1">
    <property type="nucleotide sequence ID" value="NZ_KB375282.1"/>
</dbReference>
<dbReference type="PANTHER" id="PTHR35006:SF4">
    <property type="entry name" value="BLR7706 PROTEIN"/>
    <property type="match status" value="1"/>
</dbReference>
<dbReference type="Proteomes" id="UP000001096">
    <property type="component" value="Unassembled WGS sequence"/>
</dbReference>
<dbReference type="CDD" id="cd07262">
    <property type="entry name" value="VOC_like"/>
    <property type="match status" value="1"/>
</dbReference>
<dbReference type="EMBL" id="AGWX01000001">
    <property type="protein sequence ID" value="EKS42218.1"/>
    <property type="molecule type" value="Genomic_DNA"/>
</dbReference>
<reference evidence="2 3" key="1">
    <citation type="submission" date="2012-04" db="EMBL/GenBank/DDBJ databases">
        <title>The Genome Sequence of Afipia broomeae ATCC 49717.</title>
        <authorList>
            <consortium name="The Broad Institute Genome Sequencing Platform"/>
            <person name="Earl A."/>
            <person name="Ward D."/>
            <person name="Feldgarden M."/>
            <person name="Gevers D."/>
            <person name="Huys G."/>
            <person name="Walker B."/>
            <person name="Young S.K."/>
            <person name="Zeng Q."/>
            <person name="Gargeya S."/>
            <person name="Fitzgerald M."/>
            <person name="Haas B."/>
            <person name="Abouelleil A."/>
            <person name="Alvarado L."/>
            <person name="Arachchi H.M."/>
            <person name="Berlin A."/>
            <person name="Chapman S.B."/>
            <person name="Goldberg J."/>
            <person name="Griggs A."/>
            <person name="Gujja S."/>
            <person name="Hansen M."/>
            <person name="Howarth C."/>
            <person name="Imamovic A."/>
            <person name="Larimer J."/>
            <person name="McCowen C."/>
            <person name="Montmayeur A."/>
            <person name="Murphy C."/>
            <person name="Neiman D."/>
            <person name="Pearson M."/>
            <person name="Priest M."/>
            <person name="Roberts A."/>
            <person name="Saif S."/>
            <person name="Shea T."/>
            <person name="Sisk P."/>
            <person name="Sykes S."/>
            <person name="Wortman J."/>
            <person name="Nusbaum C."/>
            <person name="Birren B."/>
        </authorList>
    </citation>
    <scope>NUCLEOTIDE SEQUENCE [LARGE SCALE GENOMIC DNA]</scope>
    <source>
        <strain evidence="2 3">ATCC 49717</strain>
    </source>
</reference>
<comment type="caution">
    <text evidence="2">The sequence shown here is derived from an EMBL/GenBank/DDBJ whole genome shotgun (WGS) entry which is preliminary data.</text>
</comment>
<dbReference type="InterPro" id="IPR004360">
    <property type="entry name" value="Glyas_Fos-R_dOase_dom"/>
</dbReference>
<dbReference type="InterPro" id="IPR029068">
    <property type="entry name" value="Glyas_Bleomycin-R_OHBP_Dase"/>
</dbReference>
<proteinExistence type="predicted"/>
<dbReference type="HOGENOM" id="CLU_046006_6_1_5"/>
<dbReference type="PANTHER" id="PTHR35006">
    <property type="entry name" value="GLYOXALASE FAMILY PROTEIN (AFU_ORTHOLOGUE AFUA_5G14830)"/>
    <property type="match status" value="1"/>
</dbReference>
<evidence type="ECO:0000313" key="3">
    <source>
        <dbReference type="Proteomes" id="UP000001096"/>
    </source>
</evidence>
<dbReference type="AlphaFoldDB" id="K8PV30"/>
<keyword evidence="3" id="KW-1185">Reference proteome</keyword>
<dbReference type="eggNOG" id="COG0346">
    <property type="taxonomic scope" value="Bacteria"/>
</dbReference>
<name>K8PV30_9BRAD</name>
<dbReference type="SUPFAM" id="SSF54593">
    <property type="entry name" value="Glyoxalase/Bleomycin resistance protein/Dihydroxybiphenyl dioxygenase"/>
    <property type="match status" value="1"/>
</dbReference>
<dbReference type="InterPro" id="IPR037523">
    <property type="entry name" value="VOC_core"/>
</dbReference>
<organism evidence="2 3">
    <name type="scientific">Afipia broomeae ATCC 49717</name>
    <dbReference type="NCBI Taxonomy" id="883078"/>
    <lineage>
        <taxon>Bacteria</taxon>
        <taxon>Pseudomonadati</taxon>
        <taxon>Pseudomonadota</taxon>
        <taxon>Alphaproteobacteria</taxon>
        <taxon>Hyphomicrobiales</taxon>
        <taxon>Nitrobacteraceae</taxon>
        <taxon>Afipia</taxon>
    </lineage>
</organism>
<dbReference type="Pfam" id="PF00903">
    <property type="entry name" value="Glyoxalase"/>
    <property type="match status" value="1"/>
</dbReference>
<evidence type="ECO:0000259" key="1">
    <source>
        <dbReference type="PROSITE" id="PS51819"/>
    </source>
</evidence>
<accession>K8PV30</accession>
<sequence>MLDHVSVGVADLERAARFYEAALAPLGLTKLIVRPATVGFGKSYPEFWINLRPNMARVSPDSGTHICLRARTTGEVEAFYAAALGAGGADNGPPGVRPHDRVKYFAALVADPDGNRIEAVTFLKDDKPDYSRLAT</sequence>
<dbReference type="Gene3D" id="3.10.180.10">
    <property type="entry name" value="2,3-Dihydroxybiphenyl 1,2-Dioxygenase, domain 1"/>
    <property type="match status" value="1"/>
</dbReference>
<dbReference type="PATRIC" id="fig|883078.3.peg.1343"/>
<protein>
    <recommendedName>
        <fullName evidence="1">VOC domain-containing protein</fullName>
    </recommendedName>
</protein>
<feature type="domain" description="VOC" evidence="1">
    <location>
        <begin position="1"/>
        <end position="122"/>
    </location>
</feature>
<evidence type="ECO:0000313" key="2">
    <source>
        <dbReference type="EMBL" id="EKS42218.1"/>
    </source>
</evidence>